<gene>
    <name evidence="1" type="ORF">GCM10023169_21170</name>
</gene>
<dbReference type="Proteomes" id="UP001500622">
    <property type="component" value="Unassembled WGS sequence"/>
</dbReference>
<dbReference type="InterPro" id="IPR023214">
    <property type="entry name" value="HAD_sf"/>
</dbReference>
<organism evidence="1 2">
    <name type="scientific">Georgenia halophila</name>
    <dbReference type="NCBI Taxonomy" id="620889"/>
    <lineage>
        <taxon>Bacteria</taxon>
        <taxon>Bacillati</taxon>
        <taxon>Actinomycetota</taxon>
        <taxon>Actinomycetes</taxon>
        <taxon>Micrococcales</taxon>
        <taxon>Bogoriellaceae</taxon>
        <taxon>Georgenia</taxon>
    </lineage>
</organism>
<dbReference type="InterPro" id="IPR036412">
    <property type="entry name" value="HAD-like_sf"/>
</dbReference>
<dbReference type="GO" id="GO:0016787">
    <property type="term" value="F:hydrolase activity"/>
    <property type="evidence" value="ECO:0007669"/>
    <property type="project" value="UniProtKB-KW"/>
</dbReference>
<evidence type="ECO:0000313" key="2">
    <source>
        <dbReference type="Proteomes" id="UP001500622"/>
    </source>
</evidence>
<evidence type="ECO:0000313" key="1">
    <source>
        <dbReference type="EMBL" id="GAA4424476.1"/>
    </source>
</evidence>
<dbReference type="InterPro" id="IPR023198">
    <property type="entry name" value="PGP-like_dom2"/>
</dbReference>
<proteinExistence type="predicted"/>
<dbReference type="PANTHER" id="PTHR43611:SF3">
    <property type="entry name" value="FLAVIN MONONUCLEOTIDE HYDROLASE 1, CHLOROPLATIC"/>
    <property type="match status" value="1"/>
</dbReference>
<dbReference type="Gene3D" id="1.10.150.240">
    <property type="entry name" value="Putative phosphatase, domain 2"/>
    <property type="match status" value="1"/>
</dbReference>
<dbReference type="Gene3D" id="3.40.50.1000">
    <property type="entry name" value="HAD superfamily/HAD-like"/>
    <property type="match status" value="1"/>
</dbReference>
<name>A0ABP8L9U2_9MICO</name>
<sequence>MLDLGQVLVGWDPYLAVADRVSRTEWEAFSVAVDFPALNHSVDAGTTATDAAARAAAVDPAHGETVTRYYENFAGALTGPVPGTTEIVEELAAAGVRLLGLTNWSAETFHHAAVAAPVIDLLEEVVVSGREGLVKPDPAIFRIVVDRLGVDPARAVFVDDSEPNVCGAASVGFTALHFTGADRLRGDLQRLGLLRAA</sequence>
<protein>
    <submittedName>
        <fullName evidence="1">HAD-IA family hydrolase</fullName>
    </submittedName>
</protein>
<dbReference type="NCBIfam" id="TIGR01509">
    <property type="entry name" value="HAD-SF-IA-v3"/>
    <property type="match status" value="1"/>
</dbReference>
<comment type="caution">
    <text evidence="1">The sequence shown here is derived from an EMBL/GenBank/DDBJ whole genome shotgun (WGS) entry which is preliminary data.</text>
</comment>
<accession>A0ABP8L9U2</accession>
<dbReference type="Pfam" id="PF00702">
    <property type="entry name" value="Hydrolase"/>
    <property type="match status" value="1"/>
</dbReference>
<keyword evidence="2" id="KW-1185">Reference proteome</keyword>
<keyword evidence="1" id="KW-0378">Hydrolase</keyword>
<dbReference type="EMBL" id="BAABGN010000009">
    <property type="protein sequence ID" value="GAA4424476.1"/>
    <property type="molecule type" value="Genomic_DNA"/>
</dbReference>
<dbReference type="PANTHER" id="PTHR43611">
    <property type="entry name" value="ALPHA-D-GLUCOSE 1-PHOSPHATE PHOSPHATASE"/>
    <property type="match status" value="1"/>
</dbReference>
<dbReference type="InterPro" id="IPR006439">
    <property type="entry name" value="HAD-SF_hydro_IA"/>
</dbReference>
<dbReference type="SUPFAM" id="SSF56784">
    <property type="entry name" value="HAD-like"/>
    <property type="match status" value="1"/>
</dbReference>
<dbReference type="PRINTS" id="PR00413">
    <property type="entry name" value="HADHALOGNASE"/>
</dbReference>
<reference evidence="2" key="1">
    <citation type="journal article" date="2019" name="Int. J. Syst. Evol. Microbiol.">
        <title>The Global Catalogue of Microorganisms (GCM) 10K type strain sequencing project: providing services to taxonomists for standard genome sequencing and annotation.</title>
        <authorList>
            <consortium name="The Broad Institute Genomics Platform"/>
            <consortium name="The Broad Institute Genome Sequencing Center for Infectious Disease"/>
            <person name="Wu L."/>
            <person name="Ma J."/>
        </authorList>
    </citation>
    <scope>NUCLEOTIDE SEQUENCE [LARGE SCALE GENOMIC DNA]</scope>
    <source>
        <strain evidence="2">JCM 17810</strain>
    </source>
</reference>